<sequence>FIAVQLLGTNIYLLSTFGWAIFFCLGVIFKRHSSFIKSRLTFWLSFLLTIVSLITLFLLLGVSHKYYNGVSLFNFIPKAISDILMFSLFLNLAESTRFFAYFKKYGKYSLIIYMVHAPLLSASRAIIMKFGMMNELVLIIILILIGWYGSLVVVWLNNRFKIVRFVFKAL</sequence>
<dbReference type="GO" id="GO:0016746">
    <property type="term" value="F:acyltransferase activity"/>
    <property type="evidence" value="ECO:0007669"/>
    <property type="project" value="UniProtKB-KW"/>
</dbReference>
<protein>
    <submittedName>
        <fullName evidence="2">Acyltransferase</fullName>
    </submittedName>
</protein>
<comment type="caution">
    <text evidence="2">The sequence shown here is derived from an EMBL/GenBank/DDBJ whole genome shotgun (WGS) entry which is preliminary data.</text>
</comment>
<keyword evidence="2" id="KW-0808">Transferase</keyword>
<dbReference type="EMBL" id="JAUDEO010000150">
    <property type="protein sequence ID" value="MDM8334786.1"/>
    <property type="molecule type" value="Genomic_DNA"/>
</dbReference>
<feature type="non-terminal residue" evidence="2">
    <location>
        <position position="1"/>
    </location>
</feature>
<feature type="transmembrane region" description="Helical" evidence="1">
    <location>
        <begin position="72"/>
        <end position="90"/>
    </location>
</feature>
<feature type="transmembrane region" description="Helical" evidence="1">
    <location>
        <begin position="110"/>
        <end position="130"/>
    </location>
</feature>
<keyword evidence="2" id="KW-0012">Acyltransferase</keyword>
<feature type="transmembrane region" description="Helical" evidence="1">
    <location>
        <begin position="41"/>
        <end position="60"/>
    </location>
</feature>
<feature type="transmembrane region" description="Helical" evidence="1">
    <location>
        <begin position="12"/>
        <end position="29"/>
    </location>
</feature>
<keyword evidence="1" id="KW-0812">Transmembrane</keyword>
<reference evidence="2" key="1">
    <citation type="submission" date="2023-06" db="EMBL/GenBank/DDBJ databases">
        <title>Identification and characterization of horizontal gene transfer across gut microbiota members of farm animals based on homology search.</title>
        <authorList>
            <person name="Schwarzerova J."/>
            <person name="Nykrynova M."/>
            <person name="Jureckova K."/>
            <person name="Cejkova D."/>
            <person name="Rychlik I."/>
        </authorList>
    </citation>
    <scope>NUCLEOTIDE SEQUENCE</scope>
    <source>
        <strain evidence="2">105_WCHN</strain>
    </source>
</reference>
<keyword evidence="1" id="KW-1133">Transmembrane helix</keyword>
<keyword evidence="3" id="KW-1185">Reference proteome</keyword>
<name>A0ABT7VPX3_9LACO</name>
<accession>A0ABT7VPX3</accession>
<feature type="transmembrane region" description="Helical" evidence="1">
    <location>
        <begin position="136"/>
        <end position="156"/>
    </location>
</feature>
<organism evidence="2 3">
    <name type="scientific">Limosilactobacillus panis</name>
    <dbReference type="NCBI Taxonomy" id="47493"/>
    <lineage>
        <taxon>Bacteria</taxon>
        <taxon>Bacillati</taxon>
        <taxon>Bacillota</taxon>
        <taxon>Bacilli</taxon>
        <taxon>Lactobacillales</taxon>
        <taxon>Lactobacillaceae</taxon>
        <taxon>Limosilactobacillus</taxon>
    </lineage>
</organism>
<keyword evidence="1" id="KW-0472">Membrane</keyword>
<evidence type="ECO:0000256" key="1">
    <source>
        <dbReference type="SAM" id="Phobius"/>
    </source>
</evidence>
<proteinExistence type="predicted"/>
<evidence type="ECO:0000313" key="2">
    <source>
        <dbReference type="EMBL" id="MDM8334786.1"/>
    </source>
</evidence>
<gene>
    <name evidence="2" type="ORF">QUW46_09540</name>
</gene>
<reference evidence="2" key="2">
    <citation type="submission" date="2023-06" db="EMBL/GenBank/DDBJ databases">
        <authorList>
            <person name="Zeman M."/>
            <person name="Kubasova T."/>
            <person name="Jahodarova E."/>
            <person name="Nykrynova M."/>
            <person name="Rychlik I."/>
        </authorList>
    </citation>
    <scope>NUCLEOTIDE SEQUENCE</scope>
    <source>
        <strain evidence="2">105_WCHN</strain>
    </source>
</reference>
<dbReference type="Proteomes" id="UP001529423">
    <property type="component" value="Unassembled WGS sequence"/>
</dbReference>
<evidence type="ECO:0000313" key="3">
    <source>
        <dbReference type="Proteomes" id="UP001529423"/>
    </source>
</evidence>